<evidence type="ECO:0000313" key="3">
    <source>
        <dbReference type="Proteomes" id="UP000233551"/>
    </source>
</evidence>
<gene>
    <name evidence="2" type="ORF">CRG98_043254</name>
</gene>
<protein>
    <submittedName>
        <fullName evidence="2">Uncharacterized protein</fullName>
    </submittedName>
</protein>
<organism evidence="2 3">
    <name type="scientific">Punica granatum</name>
    <name type="common">Pomegranate</name>
    <dbReference type="NCBI Taxonomy" id="22663"/>
    <lineage>
        <taxon>Eukaryota</taxon>
        <taxon>Viridiplantae</taxon>
        <taxon>Streptophyta</taxon>
        <taxon>Embryophyta</taxon>
        <taxon>Tracheophyta</taxon>
        <taxon>Spermatophyta</taxon>
        <taxon>Magnoliopsida</taxon>
        <taxon>eudicotyledons</taxon>
        <taxon>Gunneridae</taxon>
        <taxon>Pentapetalae</taxon>
        <taxon>rosids</taxon>
        <taxon>malvids</taxon>
        <taxon>Myrtales</taxon>
        <taxon>Lythraceae</taxon>
        <taxon>Punica</taxon>
    </lineage>
</organism>
<dbReference type="EMBL" id="PGOL01004899">
    <property type="protein sequence ID" value="PKI36353.1"/>
    <property type="molecule type" value="Genomic_DNA"/>
</dbReference>
<comment type="caution">
    <text evidence="2">The sequence shown here is derived from an EMBL/GenBank/DDBJ whole genome shotgun (WGS) entry which is preliminary data.</text>
</comment>
<proteinExistence type="predicted"/>
<evidence type="ECO:0000256" key="1">
    <source>
        <dbReference type="SAM" id="MobiDB-lite"/>
    </source>
</evidence>
<accession>A0A2I0HXK3</accession>
<sequence>MWTLVGARMRAFGSRGLGVSTFPWGCVTDTRERRSRYLSFYDLALNPNIIRPRDQARPAWQTNAESRERTQNGKRKPHATRTSLGGSRSLLFGDSREVPWLEWGSTIHEALTPLSRESGNSVERLEGYSGAKDARSVRIGAREDVRRAAGLAGLAWQVRRRMAGARGAHGRRLSLFTREHGMNSKA</sequence>
<name>A0A2I0HXK3_PUNGR</name>
<dbReference type="Proteomes" id="UP000233551">
    <property type="component" value="Unassembled WGS sequence"/>
</dbReference>
<reference evidence="2 3" key="1">
    <citation type="submission" date="2017-11" db="EMBL/GenBank/DDBJ databases">
        <title>De-novo sequencing of pomegranate (Punica granatum L.) genome.</title>
        <authorList>
            <person name="Akparov Z."/>
            <person name="Amiraslanov A."/>
            <person name="Hajiyeva S."/>
            <person name="Abbasov M."/>
            <person name="Kaur K."/>
            <person name="Hamwieh A."/>
            <person name="Solovyev V."/>
            <person name="Salamov A."/>
            <person name="Braich B."/>
            <person name="Kosarev P."/>
            <person name="Mahmoud A."/>
            <person name="Hajiyev E."/>
            <person name="Babayeva S."/>
            <person name="Izzatullayeva V."/>
            <person name="Mammadov A."/>
            <person name="Mammadov A."/>
            <person name="Sharifova S."/>
            <person name="Ojaghi J."/>
            <person name="Eynullazada K."/>
            <person name="Bayramov B."/>
            <person name="Abdulazimova A."/>
            <person name="Shahmuradov I."/>
        </authorList>
    </citation>
    <scope>NUCLEOTIDE SEQUENCE [LARGE SCALE GENOMIC DNA]</scope>
    <source>
        <strain evidence="3">cv. AG2017</strain>
        <tissue evidence="2">Leaf</tissue>
    </source>
</reference>
<feature type="region of interest" description="Disordered" evidence="1">
    <location>
        <begin position="54"/>
        <end position="88"/>
    </location>
</feature>
<keyword evidence="3" id="KW-1185">Reference proteome</keyword>
<dbReference type="AlphaFoldDB" id="A0A2I0HXK3"/>
<evidence type="ECO:0000313" key="2">
    <source>
        <dbReference type="EMBL" id="PKI36353.1"/>
    </source>
</evidence>